<dbReference type="OrthoDB" id="2019884at2759"/>
<evidence type="ECO:0000256" key="1">
    <source>
        <dbReference type="ARBA" id="ARBA00004430"/>
    </source>
</evidence>
<keyword evidence="4" id="KW-0966">Cell projection</keyword>
<keyword evidence="9" id="KW-1185">Reference proteome</keyword>
<evidence type="ECO:0000256" key="5">
    <source>
        <dbReference type="ARBA" id="ARBA00035661"/>
    </source>
</evidence>
<proteinExistence type="inferred from homology"/>
<dbReference type="EMBL" id="AAZO01002430">
    <property type="status" value="NOT_ANNOTATED_CDS"/>
    <property type="molecule type" value="Genomic_DNA"/>
</dbReference>
<protein>
    <recommendedName>
        <fullName evidence="6">Ciliary microtubule inner protein 2A-C-like domain-containing protein</fullName>
    </recommendedName>
</protein>
<dbReference type="PANTHER" id="PTHR22146">
    <property type="entry name" value="CAT EYE SYNDROME CRITICAL REGION PROTEIN 6"/>
    <property type="match status" value="1"/>
</dbReference>
<dbReference type="Pfam" id="PF10629">
    <property type="entry name" value="CMI2B-like"/>
    <property type="match status" value="1"/>
</dbReference>
<reference evidence="7" key="2">
    <citation type="submission" date="2007-04" db="EMBL/GenBank/DDBJ databases">
        <title>The genome of the human body louse.</title>
        <authorList>
            <consortium name="The Human Body Louse Genome Consortium"/>
            <person name="Kirkness E."/>
            <person name="Walenz B."/>
            <person name="Hass B."/>
            <person name="Bruggner R."/>
            <person name="Strausberg R."/>
        </authorList>
    </citation>
    <scope>NUCLEOTIDE SEQUENCE</scope>
    <source>
        <strain evidence="7">USDA</strain>
    </source>
</reference>
<dbReference type="OMA" id="CCGQDLT"/>
<dbReference type="EMBL" id="DS235171">
    <property type="protein sequence ID" value="EEB12844.1"/>
    <property type="molecule type" value="Genomic_DNA"/>
</dbReference>
<dbReference type="eggNOG" id="ENOG502RTSD">
    <property type="taxonomic scope" value="Eukaryota"/>
</dbReference>
<evidence type="ECO:0000313" key="8">
    <source>
        <dbReference type="EnsemblMetazoa" id="PHUM210710-PA"/>
    </source>
</evidence>
<sequence length="311" mass="35717">MINPLDLVTVPQPHFIPGYTGYCPQYIFRAGNTYGSCTHKLLVDPTINHSQNLILSDRTPDDHQVFRPAQKDIDIVKARFRQGNTIYQHPMIPGYEGFVPRLNNQFGQNYSVEATEAITEFEKQQYKNRLALQNVKKLGAAQNDDWDPKSLQDRTLIKATYKLPLMTVRPEQVAILRDRKVVEPCLEPPIQSQSPYFMDNNNPQKRITKGTCTSIPFGYSKFGMSNDPMTNSALCDFTSNYRKKLSTEWAPVNLSRPDPPLHFTQMEIYHKHIGLLPNYAGHIPGAKFRCGKTIGDDSRDAKRWLRRDFRL</sequence>
<dbReference type="RefSeq" id="XP_002425582.1">
    <property type="nucleotide sequence ID" value="XM_002425537.1"/>
</dbReference>
<comment type="subcellular location">
    <subcellularLocation>
        <location evidence="1">Cytoplasm</location>
        <location evidence="1">Cytoskeleton</location>
        <location evidence="1">Cilium axoneme</location>
    </subcellularLocation>
</comment>
<dbReference type="KEGG" id="phu:Phum_PHUM210710"/>
<dbReference type="EnsemblMetazoa" id="PHUM210710-RA">
    <property type="protein sequence ID" value="PHUM210710-PA"/>
    <property type="gene ID" value="PHUM210710"/>
</dbReference>
<dbReference type="GeneID" id="8237387"/>
<dbReference type="Proteomes" id="UP000009046">
    <property type="component" value="Unassembled WGS sequence"/>
</dbReference>
<dbReference type="HOGENOM" id="CLU_065650_1_0_1"/>
<evidence type="ECO:0000256" key="4">
    <source>
        <dbReference type="ARBA" id="ARBA00023273"/>
    </source>
</evidence>
<name>E0VHS1_PEDHC</name>
<dbReference type="STRING" id="121224.E0VHS1"/>
<comment type="similarity">
    <text evidence="5">Belongs to the CIMIP2 family.</text>
</comment>
<gene>
    <name evidence="8" type="primary">8237387</name>
    <name evidence="7" type="ORF">Phum_PHUM210710</name>
</gene>
<feature type="domain" description="Ciliary microtubule inner protein 2A-C-like" evidence="6">
    <location>
        <begin position="12"/>
        <end position="53"/>
    </location>
</feature>
<dbReference type="GO" id="GO:0015630">
    <property type="term" value="C:microtubule cytoskeleton"/>
    <property type="evidence" value="ECO:0007669"/>
    <property type="project" value="UniProtKB-ARBA"/>
</dbReference>
<keyword evidence="3" id="KW-0206">Cytoskeleton</keyword>
<reference evidence="8" key="3">
    <citation type="submission" date="2021-02" db="UniProtKB">
        <authorList>
            <consortium name="EnsemblMetazoa"/>
        </authorList>
    </citation>
    <scope>IDENTIFICATION</scope>
    <source>
        <strain evidence="8">USDA</strain>
    </source>
</reference>
<evidence type="ECO:0000256" key="3">
    <source>
        <dbReference type="ARBA" id="ARBA00023212"/>
    </source>
</evidence>
<evidence type="ECO:0000256" key="2">
    <source>
        <dbReference type="ARBA" id="ARBA00022490"/>
    </source>
</evidence>
<dbReference type="GO" id="GO:0005930">
    <property type="term" value="C:axoneme"/>
    <property type="evidence" value="ECO:0007669"/>
    <property type="project" value="UniProtKB-SubCell"/>
</dbReference>
<organism>
    <name type="scientific">Pediculus humanus subsp. corporis</name>
    <name type="common">Body louse</name>
    <dbReference type="NCBI Taxonomy" id="121224"/>
    <lineage>
        <taxon>Eukaryota</taxon>
        <taxon>Metazoa</taxon>
        <taxon>Ecdysozoa</taxon>
        <taxon>Arthropoda</taxon>
        <taxon>Hexapoda</taxon>
        <taxon>Insecta</taxon>
        <taxon>Pterygota</taxon>
        <taxon>Neoptera</taxon>
        <taxon>Paraneoptera</taxon>
        <taxon>Psocodea</taxon>
        <taxon>Troctomorpha</taxon>
        <taxon>Phthiraptera</taxon>
        <taxon>Anoplura</taxon>
        <taxon>Pediculidae</taxon>
        <taxon>Pediculus</taxon>
    </lineage>
</organism>
<dbReference type="InParanoid" id="E0VHS1"/>
<reference evidence="7" key="1">
    <citation type="submission" date="2007-04" db="EMBL/GenBank/DDBJ databases">
        <title>Annotation of Pediculus humanus corporis strain USDA.</title>
        <authorList>
            <person name="Kirkness E."/>
            <person name="Hannick L."/>
            <person name="Hass B."/>
            <person name="Bruggner R."/>
            <person name="Lawson D."/>
            <person name="Bidwell S."/>
            <person name="Joardar V."/>
            <person name="Caler E."/>
            <person name="Walenz B."/>
            <person name="Inman J."/>
            <person name="Schobel S."/>
            <person name="Galinsky K."/>
            <person name="Amedeo P."/>
            <person name="Strausberg R."/>
        </authorList>
    </citation>
    <scope>NUCLEOTIDE SEQUENCE</scope>
    <source>
        <strain evidence="7">USDA</strain>
    </source>
</reference>
<dbReference type="CTD" id="8237387"/>
<dbReference type="PANTHER" id="PTHR22146:SF8">
    <property type="entry name" value="PROTEIN FAM166B"/>
    <property type="match status" value="1"/>
</dbReference>
<keyword evidence="2" id="KW-0963">Cytoplasm</keyword>
<dbReference type="AlphaFoldDB" id="E0VHS1"/>
<dbReference type="InterPro" id="IPR018902">
    <property type="entry name" value="CMI2A-C-like_dom"/>
</dbReference>
<evidence type="ECO:0000313" key="7">
    <source>
        <dbReference type="EMBL" id="EEB12844.1"/>
    </source>
</evidence>
<accession>E0VHS1</accession>
<dbReference type="VEuPathDB" id="VectorBase:PHUM210710"/>
<evidence type="ECO:0000313" key="9">
    <source>
        <dbReference type="Proteomes" id="UP000009046"/>
    </source>
</evidence>
<evidence type="ECO:0000259" key="6">
    <source>
        <dbReference type="Pfam" id="PF10629"/>
    </source>
</evidence>